<sequence>MEKYNDNKSTPTKRTSTKDGINLDYDYNSEYGDGDIPDIDKPHNVLKDKTSNKKTE</sequence>
<accession>A0A7R7ENH6</accession>
<gene>
    <name evidence="2" type="ORF">bsdtb5_33480</name>
</gene>
<proteinExistence type="predicted"/>
<dbReference type="AlphaFoldDB" id="A0A7R7ENH6"/>
<feature type="region of interest" description="Disordered" evidence="1">
    <location>
        <begin position="1"/>
        <end position="56"/>
    </location>
</feature>
<evidence type="ECO:0000256" key="1">
    <source>
        <dbReference type="SAM" id="MobiDB-lite"/>
    </source>
</evidence>
<name>A0A7R7ENH6_9FIRM</name>
<keyword evidence="3" id="KW-1185">Reference proteome</keyword>
<reference evidence="2 3" key="1">
    <citation type="submission" date="2020-11" db="EMBL/GenBank/DDBJ databases">
        <title>Draft genome sequencing of a Lachnospiraceae strain isolated from anoxic soil subjected to BSD treatment.</title>
        <authorList>
            <person name="Uek A."/>
            <person name="Tonouchi A."/>
        </authorList>
    </citation>
    <scope>NUCLEOTIDE SEQUENCE [LARGE SCALE GENOMIC DNA]</scope>
    <source>
        <strain evidence="2 3">TB5</strain>
    </source>
</reference>
<dbReference type="KEGG" id="ahb:bsdtb5_33480"/>
<organism evidence="2 3">
    <name type="scientific">Anaeromicropila herbilytica</name>
    <dbReference type="NCBI Taxonomy" id="2785025"/>
    <lineage>
        <taxon>Bacteria</taxon>
        <taxon>Bacillati</taxon>
        <taxon>Bacillota</taxon>
        <taxon>Clostridia</taxon>
        <taxon>Lachnospirales</taxon>
        <taxon>Lachnospiraceae</taxon>
        <taxon>Anaeromicropila</taxon>
    </lineage>
</organism>
<dbReference type="EMBL" id="AP024169">
    <property type="protein sequence ID" value="BCN32053.1"/>
    <property type="molecule type" value="Genomic_DNA"/>
</dbReference>
<protein>
    <submittedName>
        <fullName evidence="2">Uncharacterized protein</fullName>
    </submittedName>
</protein>
<evidence type="ECO:0000313" key="3">
    <source>
        <dbReference type="Proteomes" id="UP000595897"/>
    </source>
</evidence>
<evidence type="ECO:0000313" key="2">
    <source>
        <dbReference type="EMBL" id="BCN32053.1"/>
    </source>
</evidence>
<dbReference type="RefSeq" id="WP_271713134.1">
    <property type="nucleotide sequence ID" value="NZ_AP024169.1"/>
</dbReference>
<feature type="compositionally biased region" description="Basic and acidic residues" evidence="1">
    <location>
        <begin position="38"/>
        <end position="56"/>
    </location>
</feature>
<dbReference type="Proteomes" id="UP000595897">
    <property type="component" value="Chromosome"/>
</dbReference>